<dbReference type="Gene3D" id="3.20.20.80">
    <property type="entry name" value="Glycosidases"/>
    <property type="match status" value="1"/>
</dbReference>
<dbReference type="GO" id="GO:0005992">
    <property type="term" value="P:trehalose biosynthetic process"/>
    <property type="evidence" value="ECO:0007669"/>
    <property type="project" value="UniProtKB-UniRule"/>
</dbReference>
<dbReference type="EMBL" id="SLVX01000047">
    <property type="protein sequence ID" value="TCN32327.1"/>
    <property type="molecule type" value="Genomic_DNA"/>
</dbReference>
<dbReference type="Proteomes" id="UP000295351">
    <property type="component" value="Unassembled WGS sequence"/>
</dbReference>
<keyword evidence="9 14" id="KW-0326">Glycosidase</keyword>
<sequence length="601" mass="67334">MMPVGGGWGPHFCKDSSTVFRLWAPAESSLKLDIDGRQVAMKRQDEGWFAVRLDHQPVGALYCYVLSDGRRVPDPASRFQPLGVDGPSLLCAPDRFAWKQTGWRGRPWEEAVFYELHVGTFTREGTYTAAIEHLPGLAEIGFTAIELMPIAQFPGRWGWGYDGVFQFAPHNAYGTPEDLRCFVDAAHKSGLMVFLDVVYNHFGPEGNFLPHYAPGFFHSENPTPWGSRIAFDEPAVRSYFIGNVLHWLQEYRFDGLRLDAVDEIVDVGTPHILQEISDTVHAAFTDRHVHLVVENPSNGGDLLAANENGHRLFAADWNDEFHHAVHVAVTGEADGHYAPYKERPWRQIKQALTEGYLNQGKATVGSVLPHPASLAPTAFVHFLQNHDQVGNRALGDRLHASLDPKIHRLLTEILFLAPQIPLVFMGDEHLSDRPFRFFADYSGDLAADIHRNRFKEAENFGGYPTGAGPEGIVDPNDWTTFTSSKLDRSNLDVPEREDWHAFMTLLLDIRRRFVVPLLANAQGYAGTILSETDTELFVDWRLNGGLLQLRANASDEPRDLGGDLGDLVYASCPDEERDTLPAWSTRLFIRYPANMNNEAGP</sequence>
<evidence type="ECO:0000256" key="5">
    <source>
        <dbReference type="ARBA" id="ARBA00015938"/>
    </source>
</evidence>
<evidence type="ECO:0000256" key="3">
    <source>
        <dbReference type="ARBA" id="ARBA00008061"/>
    </source>
</evidence>
<dbReference type="Pfam" id="PF00128">
    <property type="entry name" value="Alpha-amylase"/>
    <property type="match status" value="1"/>
</dbReference>
<dbReference type="SMART" id="SM00642">
    <property type="entry name" value="Aamy"/>
    <property type="match status" value="1"/>
</dbReference>
<evidence type="ECO:0000259" key="17">
    <source>
        <dbReference type="SMART" id="SM00642"/>
    </source>
</evidence>
<dbReference type="AlphaFoldDB" id="A0A4R2BWU8"/>
<evidence type="ECO:0000256" key="16">
    <source>
        <dbReference type="PIRSR" id="PIRSR006337-3"/>
    </source>
</evidence>
<dbReference type="RefSeq" id="WP_133037054.1">
    <property type="nucleotide sequence ID" value="NZ_BAABEI010000003.1"/>
</dbReference>
<feature type="domain" description="Glycosyl hydrolase family 13 catalytic" evidence="17">
    <location>
        <begin position="90"/>
        <end position="448"/>
    </location>
</feature>
<evidence type="ECO:0000256" key="9">
    <source>
        <dbReference type="ARBA" id="ARBA00023295"/>
    </source>
</evidence>
<organism evidence="18 19">
    <name type="scientific">Shinella granuli</name>
    <dbReference type="NCBI Taxonomy" id="323621"/>
    <lineage>
        <taxon>Bacteria</taxon>
        <taxon>Pseudomonadati</taxon>
        <taxon>Pseudomonadota</taxon>
        <taxon>Alphaproteobacteria</taxon>
        <taxon>Hyphomicrobiales</taxon>
        <taxon>Rhizobiaceae</taxon>
        <taxon>Shinella</taxon>
    </lineage>
</organism>
<evidence type="ECO:0000256" key="10">
    <source>
        <dbReference type="ARBA" id="ARBA00032057"/>
    </source>
</evidence>
<comment type="caution">
    <text evidence="18">The sequence shown here is derived from an EMBL/GenBank/DDBJ whole genome shotgun (WGS) entry which is preliminary data.</text>
</comment>
<evidence type="ECO:0000313" key="18">
    <source>
        <dbReference type="EMBL" id="TCN32327.1"/>
    </source>
</evidence>
<dbReference type="PIRSF" id="PIRSF006337">
    <property type="entry name" value="Trehalose_TreZ"/>
    <property type="match status" value="1"/>
</dbReference>
<dbReference type="PANTHER" id="PTHR43651:SF11">
    <property type="entry name" value="MALTO-OLIGOSYLTREHALOSE TREHALOHYDROLASE"/>
    <property type="match status" value="1"/>
</dbReference>
<comment type="subcellular location">
    <subcellularLocation>
        <location evidence="1 15">Cytoplasm</location>
    </subcellularLocation>
</comment>
<dbReference type="NCBIfam" id="TIGR02402">
    <property type="entry name" value="trehalose_TreZ"/>
    <property type="match status" value="1"/>
</dbReference>
<dbReference type="CDD" id="cd11325">
    <property type="entry name" value="AmyAc_GTHase"/>
    <property type="match status" value="1"/>
</dbReference>
<evidence type="ECO:0000256" key="15">
    <source>
        <dbReference type="PIRSR" id="PIRSR006337-1"/>
    </source>
</evidence>
<protein>
    <recommendedName>
        <fullName evidence="5 13">Malto-oligosyltrehalose trehalohydrolase</fullName>
        <shortName evidence="14">MTHase</shortName>
        <ecNumber evidence="4 13">3.2.1.141</ecNumber>
    </recommendedName>
    <alternativeName>
        <fullName evidence="11 14">4-alpha-D-((1-&gt;4)-alpha-D-glucano)trehalose trehalohydrolase</fullName>
    </alternativeName>
    <alternativeName>
        <fullName evidence="10 14">Maltooligosyl trehalose trehalohydrolase</fullName>
    </alternativeName>
</protein>
<dbReference type="InterPro" id="IPR014756">
    <property type="entry name" value="Ig_E-set"/>
</dbReference>
<dbReference type="CDD" id="cd02853">
    <property type="entry name" value="E_set_MTHase_like_N"/>
    <property type="match status" value="1"/>
</dbReference>
<accession>A0A4R2BWU8</accession>
<evidence type="ECO:0000256" key="11">
    <source>
        <dbReference type="ARBA" id="ARBA00033284"/>
    </source>
</evidence>
<keyword evidence="19" id="KW-1185">Reference proteome</keyword>
<evidence type="ECO:0000256" key="4">
    <source>
        <dbReference type="ARBA" id="ARBA00012268"/>
    </source>
</evidence>
<dbReference type="SUPFAM" id="SSF51445">
    <property type="entry name" value="(Trans)glycosidases"/>
    <property type="match status" value="1"/>
</dbReference>
<name>A0A4R2BWU8_SHIGR</name>
<dbReference type="InterPro" id="IPR017853">
    <property type="entry name" value="GH"/>
</dbReference>
<evidence type="ECO:0000256" key="2">
    <source>
        <dbReference type="ARBA" id="ARBA00005199"/>
    </source>
</evidence>
<proteinExistence type="inferred from homology"/>
<reference evidence="18 19" key="1">
    <citation type="submission" date="2019-03" db="EMBL/GenBank/DDBJ databases">
        <title>Genomic Encyclopedia of Type Strains, Phase IV (KMG-IV): sequencing the most valuable type-strain genomes for metagenomic binning, comparative biology and taxonomic classification.</title>
        <authorList>
            <person name="Goeker M."/>
        </authorList>
    </citation>
    <scope>NUCLEOTIDE SEQUENCE [LARGE SCALE GENOMIC DNA]</scope>
    <source>
        <strain evidence="18 19">DSM 18401</strain>
    </source>
</reference>
<feature type="active site" description="Nucleophile" evidence="15">
    <location>
        <position position="259"/>
    </location>
</feature>
<dbReference type="UniPathway" id="UPA00299"/>
<dbReference type="PANTHER" id="PTHR43651">
    <property type="entry name" value="1,4-ALPHA-GLUCAN-BRANCHING ENZYME"/>
    <property type="match status" value="1"/>
</dbReference>
<dbReference type="EC" id="3.2.1.141" evidence="4 13"/>
<dbReference type="Gene3D" id="1.10.10.760">
    <property type="entry name" value="E-set domains of sugar-utilizing enzymes"/>
    <property type="match status" value="1"/>
</dbReference>
<feature type="active site" description="Proton donor" evidence="15">
    <location>
        <position position="294"/>
    </location>
</feature>
<evidence type="ECO:0000256" key="13">
    <source>
        <dbReference type="NCBIfam" id="TIGR02402"/>
    </source>
</evidence>
<evidence type="ECO:0000256" key="14">
    <source>
        <dbReference type="PIRNR" id="PIRNR006337"/>
    </source>
</evidence>
<dbReference type="InterPro" id="IPR044901">
    <property type="entry name" value="Trehalose_TreZ_E-set_sf"/>
</dbReference>
<feature type="site" description="Transition state stabilizer" evidence="16">
    <location>
        <position position="387"/>
    </location>
</feature>
<comment type="catalytic activity">
    <reaction evidence="12 14">
        <text>hydrolysis of (1-&gt;4)-alpha-D-glucosidic linkage in 4-alpha-D-[(1-&gt;4)-alpha-D-glucanosyl]n trehalose to yield trehalose and (1-&gt;4)-alpha-D-glucan.</text>
        <dbReference type="EC" id="3.2.1.141"/>
    </reaction>
</comment>
<evidence type="ECO:0000256" key="12">
    <source>
        <dbReference type="ARBA" id="ARBA00034013"/>
    </source>
</evidence>
<dbReference type="InterPro" id="IPR006047">
    <property type="entry name" value="GH13_cat_dom"/>
</dbReference>
<dbReference type="SUPFAM" id="SSF81296">
    <property type="entry name" value="E set domains"/>
    <property type="match status" value="1"/>
</dbReference>
<evidence type="ECO:0000256" key="6">
    <source>
        <dbReference type="ARBA" id="ARBA00022490"/>
    </source>
</evidence>
<dbReference type="InterPro" id="IPR013783">
    <property type="entry name" value="Ig-like_fold"/>
</dbReference>
<comment type="pathway">
    <text evidence="2 14">Glycan biosynthesis; trehalose biosynthesis.</text>
</comment>
<evidence type="ECO:0000256" key="1">
    <source>
        <dbReference type="ARBA" id="ARBA00004496"/>
    </source>
</evidence>
<dbReference type="Gene3D" id="2.60.40.10">
    <property type="entry name" value="Immunoglobulins"/>
    <property type="match status" value="1"/>
</dbReference>
<keyword evidence="7 14" id="KW-0378">Hydrolase</keyword>
<evidence type="ECO:0000313" key="19">
    <source>
        <dbReference type="Proteomes" id="UP000295351"/>
    </source>
</evidence>
<dbReference type="GO" id="GO:0005737">
    <property type="term" value="C:cytoplasm"/>
    <property type="evidence" value="ECO:0007669"/>
    <property type="project" value="UniProtKB-SubCell"/>
</dbReference>
<evidence type="ECO:0000256" key="7">
    <source>
        <dbReference type="ARBA" id="ARBA00022801"/>
    </source>
</evidence>
<keyword evidence="6" id="KW-0963">Cytoplasm</keyword>
<keyword evidence="8" id="KW-0119">Carbohydrate metabolism</keyword>
<evidence type="ECO:0000256" key="8">
    <source>
        <dbReference type="ARBA" id="ARBA00023277"/>
    </source>
</evidence>
<comment type="similarity">
    <text evidence="3 14">Belongs to the glycosyl hydrolase 13 family.</text>
</comment>
<dbReference type="GO" id="GO:0033942">
    <property type="term" value="F:4-alpha-D-(1-&gt;4)-alpha-D-glucanotrehalose trehalohydrolase activity"/>
    <property type="evidence" value="ECO:0007669"/>
    <property type="project" value="UniProtKB-EC"/>
</dbReference>
<gene>
    <name evidence="18" type="ORF">EV665_14711</name>
</gene>
<dbReference type="InterPro" id="IPR012768">
    <property type="entry name" value="Trehalose_TreZ"/>
</dbReference>